<name>A0A4R5WUJ8_9MYCO</name>
<gene>
    <name evidence="1" type="ORF">QXL92_02950</name>
</gene>
<proteinExistence type="predicted"/>
<dbReference type="RefSeq" id="WP_065044457.1">
    <property type="nucleotide sequence ID" value="NZ_JAUFSA010000001.1"/>
</dbReference>
<sequence length="375" mass="42124">MSVVRTANVAEIELVFIEDIQTGDWVVSTRKTGNGDPRVWQVHAKGFKWSQADGGLITLRSRAETGDASGSVSAPPRTPILRAKFAPAPIYNKASDETDDDENSYRHKKCYANTRGGCSTKISGEHFVSECLIELYSFDDPDVKIKHDTGFGIQNFVSPKQFKTNILCEKHNNDLHTADDAALKFATFIRRIALGFRNGAGEWGTNEEITISGEDFQIWVLKLILNHAVGKAFNGTKAKFPPEAVDLLLGRAMWPRNWGLCVAGDLSHDELRYRPFERLEDTTTDWWSVQPLLHRDGWVGGGIVNLNGIGFGLTVFDPSRDNPDAFDNNPHNPLRGSIQRPGFMAWELDGVTKRVNFEWNDVWRHRTVTYKMSKS</sequence>
<reference evidence="1" key="1">
    <citation type="submission" date="2023-06" db="EMBL/GenBank/DDBJ databases">
        <title>Identification of two novel mycobacterium reveal diversities and complexities of Mycobacterium gordonae clade.</title>
        <authorList>
            <person name="Matsumoto Y."/>
            <person name="Nakamura S."/>
            <person name="Motooka D."/>
            <person name="Fukushima K."/>
        </authorList>
    </citation>
    <scope>NUCLEOTIDE SEQUENCE</scope>
    <source>
        <strain evidence="1">TY812</strain>
    </source>
</reference>
<dbReference type="EMBL" id="JAUFSA010000001">
    <property type="protein sequence ID" value="MDP7733715.1"/>
    <property type="molecule type" value="Genomic_DNA"/>
</dbReference>
<protein>
    <submittedName>
        <fullName evidence="1">Uncharacterized protein</fullName>
    </submittedName>
</protein>
<evidence type="ECO:0000313" key="2">
    <source>
        <dbReference type="Proteomes" id="UP001229081"/>
    </source>
</evidence>
<dbReference type="AlphaFoldDB" id="A0A4R5WUJ8"/>
<dbReference type="Proteomes" id="UP001229081">
    <property type="component" value="Unassembled WGS sequence"/>
</dbReference>
<organism evidence="1 2">
    <name type="scientific">Mycobacterium paragordonae</name>
    <dbReference type="NCBI Taxonomy" id="1389713"/>
    <lineage>
        <taxon>Bacteria</taxon>
        <taxon>Bacillati</taxon>
        <taxon>Actinomycetota</taxon>
        <taxon>Actinomycetes</taxon>
        <taxon>Mycobacteriales</taxon>
        <taxon>Mycobacteriaceae</taxon>
        <taxon>Mycobacterium</taxon>
    </lineage>
</organism>
<accession>A0A4R5WUJ8</accession>
<comment type="caution">
    <text evidence="1">The sequence shown here is derived from an EMBL/GenBank/DDBJ whole genome shotgun (WGS) entry which is preliminary data.</text>
</comment>
<evidence type="ECO:0000313" key="1">
    <source>
        <dbReference type="EMBL" id="MDP7733715.1"/>
    </source>
</evidence>